<proteinExistence type="predicted"/>
<dbReference type="Proteomes" id="UP000030066">
    <property type="component" value="Chromosome"/>
</dbReference>
<dbReference type="KEGG" id="mgj:MGM1_0350"/>
<dbReference type="STRING" id="1318617.MGM1_0350"/>
<dbReference type="EMBL" id="CP007711">
    <property type="protein sequence ID" value="AIV03422.1"/>
    <property type="molecule type" value="Genomic_DNA"/>
</dbReference>
<sequence>MKKYQLFKSLLIPCIIAGLSAVATAQSKSTSTITSLSSSWDFDHNFDSIEEKYQNEYYFDVNREEIIRYNTNEAIGKHYGKYGILKNRFNNVYYHDDTIVSIYHFDKNQHKDEYFVDKSINTSWKSQDGFAYIPDKDTKCQPVNSWLQVMAYNYQVAEYFSGGKDHVNDPCTGESIQEFVKREITKSDGIINLSGLYKYDRSRDNSVLALLNPTLNKYLLKPSHDNTNKYVIKGWNLSNNRLRSVPNWASIGNELDDNWFFETADYLPSGMTNGLNDQSLKTISSGNNGRTDAIYKTINLEHNRLTYVDLRTYSDYDNKSDPNPDKQAKDSGFKQTSNPGLLTLVKCRYNNISDLIFNPSHPKEGFNGLMLDYNFMPRIYWDADKSVNKTYLWWEEQLNSWFHYDLPLQFVNDDLSYARAFMTYTIANANNDVIWEIEYLLGMGLYQEDGVWLNNRDTANYINKHFEGQQKNFDPTEYVEKHKECLFELMEKFMVINGAISTPCYVTFSANGGTLSVLAPSPIWCGYNSDRLHGTVFLLLHWPSYRIGNVPSTIDGGSNINELVQKIMKYISLHKITNVSLSTFKASNTIVYVWVALSGWVFILLFGSGIYYFIKNVHHRQKLLKRVKTK</sequence>
<evidence type="ECO:0000256" key="3">
    <source>
        <dbReference type="SAM" id="SignalP"/>
    </source>
</evidence>
<protein>
    <submittedName>
        <fullName evidence="4">Uncharacterized protein</fullName>
    </submittedName>
</protein>
<keyword evidence="2" id="KW-0472">Membrane</keyword>
<evidence type="ECO:0000256" key="2">
    <source>
        <dbReference type="SAM" id="Phobius"/>
    </source>
</evidence>
<evidence type="ECO:0000313" key="5">
    <source>
        <dbReference type="Proteomes" id="UP000030066"/>
    </source>
</evidence>
<organism evidence="4 5">
    <name type="scientific">Candidatus Malacoplasma girerdii</name>
    <dbReference type="NCBI Taxonomy" id="1318617"/>
    <lineage>
        <taxon>Bacteria</taxon>
        <taxon>Bacillati</taxon>
        <taxon>Mycoplasmatota</taxon>
        <taxon>Mycoplasmoidales</taxon>
        <taxon>Mycoplasmoidaceae</taxon>
        <taxon>Malacoplasma</taxon>
    </lineage>
</organism>
<evidence type="ECO:0000313" key="4">
    <source>
        <dbReference type="EMBL" id="AIV03422.1"/>
    </source>
</evidence>
<name>A0A097SS42_9BACT</name>
<accession>A0A097SS42</accession>
<feature type="transmembrane region" description="Helical" evidence="2">
    <location>
        <begin position="591"/>
        <end position="614"/>
    </location>
</feature>
<dbReference type="HOGENOM" id="CLU_433937_0_0_14"/>
<feature type="compositionally biased region" description="Basic and acidic residues" evidence="1">
    <location>
        <begin position="316"/>
        <end position="332"/>
    </location>
</feature>
<feature type="region of interest" description="Disordered" evidence="1">
    <location>
        <begin position="316"/>
        <end position="335"/>
    </location>
</feature>
<keyword evidence="2" id="KW-0812">Transmembrane</keyword>
<feature type="chain" id="PRO_5001932329" evidence="3">
    <location>
        <begin position="26"/>
        <end position="630"/>
    </location>
</feature>
<keyword evidence="3" id="KW-0732">Signal</keyword>
<gene>
    <name evidence="4" type="ORF">MGM1_0350</name>
</gene>
<dbReference type="AlphaFoldDB" id="A0A097SS42"/>
<keyword evidence="2" id="KW-1133">Transmembrane helix</keyword>
<reference evidence="4 5" key="1">
    <citation type="journal article" date="2014" name="PLoS ONE">
        <title>An emerging Mycoplasma associated with trichomoniasis, vaginal infection and disease.</title>
        <authorList>
            <consortium name="Vaginal Microbiome Consortium"/>
            <person name="Fettweis J.M."/>
            <person name="Serrano M.G."/>
            <person name="Huang B."/>
            <person name="Brooks J.P."/>
            <person name="Glascock A.L."/>
            <person name="Sheth N.U."/>
            <person name="Strauss J.F.III."/>
            <person name="Jefferson K.K."/>
            <person name="Buck G.A."/>
        </authorList>
    </citation>
    <scope>NUCLEOTIDE SEQUENCE [LARGE SCALE GENOMIC DNA]</scope>
    <source>
        <strain evidence="4 5">VCU_M1</strain>
    </source>
</reference>
<feature type="signal peptide" evidence="3">
    <location>
        <begin position="1"/>
        <end position="25"/>
    </location>
</feature>
<keyword evidence="5" id="KW-1185">Reference proteome</keyword>
<evidence type="ECO:0000256" key="1">
    <source>
        <dbReference type="SAM" id="MobiDB-lite"/>
    </source>
</evidence>